<evidence type="ECO:0000313" key="4">
    <source>
        <dbReference type="Proteomes" id="UP000006039"/>
    </source>
</evidence>
<dbReference type="AlphaFoldDB" id="J3PAW8"/>
<evidence type="ECO:0000256" key="1">
    <source>
        <dbReference type="SAM" id="SignalP"/>
    </source>
</evidence>
<reference evidence="3" key="5">
    <citation type="submission" date="2018-04" db="UniProtKB">
        <authorList>
            <consortium name="EnsemblFungi"/>
        </authorList>
    </citation>
    <scope>IDENTIFICATION</scope>
    <source>
        <strain evidence="3">R3-111a-1</strain>
    </source>
</reference>
<evidence type="ECO:0000313" key="3">
    <source>
        <dbReference type="EnsemblFungi" id="EJT71384"/>
    </source>
</evidence>
<dbReference type="OrthoDB" id="4717229at2759"/>
<dbReference type="VEuPathDB" id="FungiDB:GGTG_10643"/>
<organism evidence="2">
    <name type="scientific">Gaeumannomyces tritici (strain R3-111a-1)</name>
    <name type="common">Wheat and barley take-all root rot fungus</name>
    <name type="synonym">Gaeumannomyces graminis var. tritici</name>
    <dbReference type="NCBI Taxonomy" id="644352"/>
    <lineage>
        <taxon>Eukaryota</taxon>
        <taxon>Fungi</taxon>
        <taxon>Dikarya</taxon>
        <taxon>Ascomycota</taxon>
        <taxon>Pezizomycotina</taxon>
        <taxon>Sordariomycetes</taxon>
        <taxon>Sordariomycetidae</taxon>
        <taxon>Magnaporthales</taxon>
        <taxon>Magnaporthaceae</taxon>
        <taxon>Gaeumannomyces</taxon>
    </lineage>
</organism>
<reference evidence="3" key="4">
    <citation type="journal article" date="2015" name="G3 (Bethesda)">
        <title>Genome sequences of three phytopathogenic species of the Magnaporthaceae family of fungi.</title>
        <authorList>
            <person name="Okagaki L.H."/>
            <person name="Nunes C.C."/>
            <person name="Sailsbery J."/>
            <person name="Clay B."/>
            <person name="Brown D."/>
            <person name="John T."/>
            <person name="Oh Y."/>
            <person name="Young N."/>
            <person name="Fitzgerald M."/>
            <person name="Haas B.J."/>
            <person name="Zeng Q."/>
            <person name="Young S."/>
            <person name="Adiconis X."/>
            <person name="Fan L."/>
            <person name="Levin J.Z."/>
            <person name="Mitchell T.K."/>
            <person name="Okubara P.A."/>
            <person name="Farman M.L."/>
            <person name="Kohn L.M."/>
            <person name="Birren B."/>
            <person name="Ma L.-J."/>
            <person name="Dean R.A."/>
        </authorList>
    </citation>
    <scope>NUCLEOTIDE SEQUENCE</scope>
    <source>
        <strain evidence="3">R3-111a-1</strain>
    </source>
</reference>
<dbReference type="EMBL" id="GL385400">
    <property type="protein sequence ID" value="EJT71384.1"/>
    <property type="molecule type" value="Genomic_DNA"/>
</dbReference>
<protein>
    <submittedName>
        <fullName evidence="2 3">Uncharacterized protein</fullName>
    </submittedName>
</protein>
<accession>J3PAW8</accession>
<reference evidence="2" key="3">
    <citation type="submission" date="2010-09" db="EMBL/GenBank/DDBJ databases">
        <title>Annotation of Gaeumannomyces graminis var. tritici R3-111a-1.</title>
        <authorList>
            <consortium name="The Broad Institute Genome Sequencing Platform"/>
            <person name="Ma L.-J."/>
            <person name="Dead R."/>
            <person name="Young S.K."/>
            <person name="Zeng Q."/>
            <person name="Gargeya S."/>
            <person name="Fitzgerald M."/>
            <person name="Haas B."/>
            <person name="Abouelleil A."/>
            <person name="Alvarado L."/>
            <person name="Arachchi H.M."/>
            <person name="Berlin A."/>
            <person name="Brown A."/>
            <person name="Chapman S.B."/>
            <person name="Chen Z."/>
            <person name="Dunbar C."/>
            <person name="Freedman E."/>
            <person name="Gearin G."/>
            <person name="Gellesch M."/>
            <person name="Goldberg J."/>
            <person name="Griggs A."/>
            <person name="Gujja S."/>
            <person name="Heiman D."/>
            <person name="Howarth C."/>
            <person name="Larson L."/>
            <person name="Lui A."/>
            <person name="MacDonald P.J.P."/>
            <person name="Mehta T."/>
            <person name="Montmayeur A."/>
            <person name="Murphy C."/>
            <person name="Neiman D."/>
            <person name="Pearson M."/>
            <person name="Priest M."/>
            <person name="Roberts A."/>
            <person name="Saif S."/>
            <person name="Shea T."/>
            <person name="Shenoy N."/>
            <person name="Sisk P."/>
            <person name="Stolte C."/>
            <person name="Sykes S."/>
            <person name="Yandava C."/>
            <person name="Wortman J."/>
            <person name="Nusbaum C."/>
            <person name="Birren B."/>
        </authorList>
    </citation>
    <scope>NUCLEOTIDE SEQUENCE</scope>
    <source>
        <strain evidence="2">R3-111a-1</strain>
    </source>
</reference>
<evidence type="ECO:0000313" key="2">
    <source>
        <dbReference type="EMBL" id="EJT71384.1"/>
    </source>
</evidence>
<dbReference type="HOGENOM" id="CLU_1644064_0_0_1"/>
<keyword evidence="1" id="KW-0732">Signal</keyword>
<feature type="chain" id="PRO_5015095159" evidence="1">
    <location>
        <begin position="20"/>
        <end position="166"/>
    </location>
</feature>
<sequence>MHLLTAAVATLGLAGTSLAIPTLVARDKSSAVVDAAQAPLPTLLLSELLAGTALTPGGSTLIVTNETSTFPPASRRGNSWHLTTYTGTSCEGDWLGWSWADGVGASCVVNDKRDWHSLRVDNFGSCSTTFFTGHGCGGDWAEVINGNCMGWPQAEPIRSVRVTCPK</sequence>
<feature type="signal peptide" evidence="1">
    <location>
        <begin position="1"/>
        <end position="19"/>
    </location>
</feature>
<dbReference type="Proteomes" id="UP000006039">
    <property type="component" value="Unassembled WGS sequence"/>
</dbReference>
<name>J3PAW8_GAET3</name>
<reference evidence="2" key="2">
    <citation type="submission" date="2010-07" db="EMBL/GenBank/DDBJ databases">
        <authorList>
            <consortium name="The Broad Institute Genome Sequencing Platform"/>
            <consortium name="Broad Institute Genome Sequencing Center for Infectious Disease"/>
            <person name="Ma L.-J."/>
            <person name="Dead R."/>
            <person name="Young S."/>
            <person name="Zeng Q."/>
            <person name="Koehrsen M."/>
            <person name="Alvarado L."/>
            <person name="Berlin A."/>
            <person name="Chapman S.B."/>
            <person name="Chen Z."/>
            <person name="Freedman E."/>
            <person name="Gellesch M."/>
            <person name="Goldberg J."/>
            <person name="Griggs A."/>
            <person name="Gujja S."/>
            <person name="Heilman E.R."/>
            <person name="Heiman D."/>
            <person name="Hepburn T."/>
            <person name="Howarth C."/>
            <person name="Jen D."/>
            <person name="Larson L."/>
            <person name="Mehta T."/>
            <person name="Neiman D."/>
            <person name="Pearson M."/>
            <person name="Roberts A."/>
            <person name="Saif S."/>
            <person name="Shea T."/>
            <person name="Shenoy N."/>
            <person name="Sisk P."/>
            <person name="Stolte C."/>
            <person name="Sykes S."/>
            <person name="Walk T."/>
            <person name="White J."/>
            <person name="Yandava C."/>
            <person name="Haas B."/>
            <person name="Nusbaum C."/>
            <person name="Birren B."/>
        </authorList>
    </citation>
    <scope>NUCLEOTIDE SEQUENCE</scope>
    <source>
        <strain evidence="2">R3-111a-1</strain>
    </source>
</reference>
<dbReference type="RefSeq" id="XP_009226781.1">
    <property type="nucleotide sequence ID" value="XM_009228517.1"/>
</dbReference>
<keyword evidence="4" id="KW-1185">Reference proteome</keyword>
<proteinExistence type="predicted"/>
<dbReference type="GeneID" id="20351101"/>
<gene>
    <name evidence="3" type="primary">20351101</name>
    <name evidence="2" type="ORF">GGTG_10643</name>
</gene>
<reference evidence="4" key="1">
    <citation type="submission" date="2010-07" db="EMBL/GenBank/DDBJ databases">
        <title>The genome sequence of Gaeumannomyces graminis var. tritici strain R3-111a-1.</title>
        <authorList>
            <consortium name="The Broad Institute Genome Sequencing Platform"/>
            <person name="Ma L.-J."/>
            <person name="Dead R."/>
            <person name="Young S."/>
            <person name="Zeng Q."/>
            <person name="Koehrsen M."/>
            <person name="Alvarado L."/>
            <person name="Berlin A."/>
            <person name="Chapman S.B."/>
            <person name="Chen Z."/>
            <person name="Freedman E."/>
            <person name="Gellesch M."/>
            <person name="Goldberg J."/>
            <person name="Griggs A."/>
            <person name="Gujja S."/>
            <person name="Heilman E.R."/>
            <person name="Heiman D."/>
            <person name="Hepburn T."/>
            <person name="Howarth C."/>
            <person name="Jen D."/>
            <person name="Larson L."/>
            <person name="Mehta T."/>
            <person name="Neiman D."/>
            <person name="Pearson M."/>
            <person name="Roberts A."/>
            <person name="Saif S."/>
            <person name="Shea T."/>
            <person name="Shenoy N."/>
            <person name="Sisk P."/>
            <person name="Stolte C."/>
            <person name="Sykes S."/>
            <person name="Walk T."/>
            <person name="White J."/>
            <person name="Yandava C."/>
            <person name="Haas B."/>
            <person name="Nusbaum C."/>
            <person name="Birren B."/>
        </authorList>
    </citation>
    <scope>NUCLEOTIDE SEQUENCE [LARGE SCALE GENOMIC DNA]</scope>
    <source>
        <strain evidence="4">R3-111a-1</strain>
    </source>
</reference>
<dbReference type="EnsemblFungi" id="EJT71384">
    <property type="protein sequence ID" value="EJT71384"/>
    <property type="gene ID" value="GGTG_10643"/>
</dbReference>